<comment type="caution">
    <text evidence="2">The sequence shown here is derived from an EMBL/GenBank/DDBJ whole genome shotgun (WGS) entry which is preliminary data.</text>
</comment>
<dbReference type="CDD" id="cd06260">
    <property type="entry name" value="DUF820-like"/>
    <property type="match status" value="1"/>
</dbReference>
<keyword evidence="2" id="KW-0540">Nuclease</keyword>
<accession>A0A4U6D8Q9</accession>
<dbReference type="EMBL" id="SZVO01000003">
    <property type="protein sequence ID" value="TKT92985.1"/>
    <property type="molecule type" value="Genomic_DNA"/>
</dbReference>
<dbReference type="GO" id="GO:0004519">
    <property type="term" value="F:endonuclease activity"/>
    <property type="evidence" value="ECO:0007669"/>
    <property type="project" value="UniProtKB-KW"/>
</dbReference>
<protein>
    <submittedName>
        <fullName evidence="2">Uma2 family endonuclease</fullName>
    </submittedName>
</protein>
<keyword evidence="2" id="KW-0255">Endonuclease</keyword>
<dbReference type="OrthoDB" id="9808428at2"/>
<dbReference type="InterPro" id="IPR011335">
    <property type="entry name" value="Restrct_endonuc-II-like"/>
</dbReference>
<dbReference type="InterPro" id="IPR008538">
    <property type="entry name" value="Uma2"/>
</dbReference>
<evidence type="ECO:0000259" key="1">
    <source>
        <dbReference type="Pfam" id="PF05685"/>
    </source>
</evidence>
<reference evidence="2 3" key="1">
    <citation type="submission" date="2019-05" db="EMBL/GenBank/DDBJ databases">
        <title>Dyadobacter AR-3-8 sp. nov., isolated from arctic soil.</title>
        <authorList>
            <person name="Chaudhary D.K."/>
        </authorList>
    </citation>
    <scope>NUCLEOTIDE SEQUENCE [LARGE SCALE GENOMIC DNA]</scope>
    <source>
        <strain evidence="2 3">AR-3-8</strain>
    </source>
</reference>
<evidence type="ECO:0000313" key="3">
    <source>
        <dbReference type="Proteomes" id="UP000304900"/>
    </source>
</evidence>
<proteinExistence type="predicted"/>
<sequence length="120" mass="13963">MYAPLDVIFEENINRVQPDLIFISQENSEIAADDWIRGTPDLLVEIVSKSTFHIDTVEKKQLYEKFGVKEYWIVLPEYDTIEIYFLKDGYFKLFSNASGSQVIESRILAGLHFQADFLFS</sequence>
<dbReference type="Proteomes" id="UP000304900">
    <property type="component" value="Unassembled WGS sequence"/>
</dbReference>
<dbReference type="RefSeq" id="WP_137339712.1">
    <property type="nucleotide sequence ID" value="NZ_BSQH01000010.1"/>
</dbReference>
<dbReference type="PANTHER" id="PTHR34107">
    <property type="entry name" value="SLL0198 PROTEIN-RELATED"/>
    <property type="match status" value="1"/>
</dbReference>
<dbReference type="SUPFAM" id="SSF52980">
    <property type="entry name" value="Restriction endonuclease-like"/>
    <property type="match status" value="1"/>
</dbReference>
<evidence type="ECO:0000313" key="2">
    <source>
        <dbReference type="EMBL" id="TKT92985.1"/>
    </source>
</evidence>
<dbReference type="Pfam" id="PF05685">
    <property type="entry name" value="Uma2"/>
    <property type="match status" value="1"/>
</dbReference>
<dbReference type="InterPro" id="IPR012296">
    <property type="entry name" value="Nuclease_put_TT1808"/>
</dbReference>
<gene>
    <name evidence="2" type="ORF">FDK13_08900</name>
</gene>
<keyword evidence="2" id="KW-0378">Hydrolase</keyword>
<dbReference type="Gene3D" id="3.90.1570.10">
    <property type="entry name" value="tt1808, chain A"/>
    <property type="match status" value="1"/>
</dbReference>
<keyword evidence="3" id="KW-1185">Reference proteome</keyword>
<dbReference type="PANTHER" id="PTHR34107:SF4">
    <property type="entry name" value="SLL1222 PROTEIN"/>
    <property type="match status" value="1"/>
</dbReference>
<organism evidence="2 3">
    <name type="scientific">Dyadobacter frigoris</name>
    <dbReference type="NCBI Taxonomy" id="2576211"/>
    <lineage>
        <taxon>Bacteria</taxon>
        <taxon>Pseudomonadati</taxon>
        <taxon>Bacteroidota</taxon>
        <taxon>Cytophagia</taxon>
        <taxon>Cytophagales</taxon>
        <taxon>Spirosomataceae</taxon>
        <taxon>Dyadobacter</taxon>
    </lineage>
</organism>
<name>A0A4U6D8Q9_9BACT</name>
<dbReference type="AlphaFoldDB" id="A0A4U6D8Q9"/>
<feature type="domain" description="Putative restriction endonuclease" evidence="1">
    <location>
        <begin position="7"/>
        <end position="113"/>
    </location>
</feature>